<dbReference type="RefSeq" id="XP_007413968.1">
    <property type="nucleotide sequence ID" value="XM_007413906.1"/>
</dbReference>
<feature type="transmembrane region" description="Helical" evidence="7">
    <location>
        <begin position="325"/>
        <end position="344"/>
    </location>
</feature>
<dbReference type="InParanoid" id="F4RXR0"/>
<feature type="compositionally biased region" description="Pro residues" evidence="6">
    <location>
        <begin position="1"/>
        <end position="18"/>
    </location>
</feature>
<evidence type="ECO:0000256" key="3">
    <source>
        <dbReference type="ARBA" id="ARBA00022692"/>
    </source>
</evidence>
<dbReference type="FunCoup" id="F4RXR0">
    <property type="interactions" value="331"/>
</dbReference>
<dbReference type="eggNOG" id="KOG3998">
    <property type="taxonomic scope" value="Eukaryota"/>
</dbReference>
<dbReference type="VEuPathDB" id="FungiDB:MELLADRAFT_109819"/>
<dbReference type="InterPro" id="IPR002995">
    <property type="entry name" value="Surf4"/>
</dbReference>
<dbReference type="HOGENOM" id="CLU_056195_0_0_1"/>
<dbReference type="EMBL" id="GL883128">
    <property type="protein sequence ID" value="EGG02855.1"/>
    <property type="molecule type" value="Genomic_DNA"/>
</dbReference>
<keyword evidence="4 7" id="KW-1133">Transmembrane helix</keyword>
<organism evidence="9">
    <name type="scientific">Melampsora larici-populina (strain 98AG31 / pathotype 3-4-7)</name>
    <name type="common">Poplar leaf rust fungus</name>
    <dbReference type="NCBI Taxonomy" id="747676"/>
    <lineage>
        <taxon>Eukaryota</taxon>
        <taxon>Fungi</taxon>
        <taxon>Dikarya</taxon>
        <taxon>Basidiomycota</taxon>
        <taxon>Pucciniomycotina</taxon>
        <taxon>Pucciniomycetes</taxon>
        <taxon>Pucciniales</taxon>
        <taxon>Melampsoraceae</taxon>
        <taxon>Melampsora</taxon>
    </lineage>
</organism>
<proteinExistence type="inferred from homology"/>
<feature type="transmembrane region" description="Helical" evidence="7">
    <location>
        <begin position="234"/>
        <end position="253"/>
    </location>
</feature>
<feature type="transmembrane region" description="Helical" evidence="7">
    <location>
        <begin position="133"/>
        <end position="154"/>
    </location>
</feature>
<dbReference type="GeneID" id="18923884"/>
<protein>
    <recommendedName>
        <fullName evidence="10">SURF4-domain-containing protein</fullName>
    </recommendedName>
</protein>
<evidence type="ECO:0000256" key="2">
    <source>
        <dbReference type="ARBA" id="ARBA00006945"/>
    </source>
</evidence>
<comment type="similarity">
    <text evidence="2">Belongs to the SURF4 family.</text>
</comment>
<evidence type="ECO:0008006" key="10">
    <source>
        <dbReference type="Google" id="ProtNLM"/>
    </source>
</evidence>
<evidence type="ECO:0000256" key="7">
    <source>
        <dbReference type="SAM" id="Phobius"/>
    </source>
</evidence>
<dbReference type="AlphaFoldDB" id="F4RXR0"/>
<evidence type="ECO:0000256" key="5">
    <source>
        <dbReference type="ARBA" id="ARBA00023136"/>
    </source>
</evidence>
<keyword evidence="5 7" id="KW-0472">Membrane</keyword>
<feature type="transmembrane region" description="Helical" evidence="7">
    <location>
        <begin position="259"/>
        <end position="280"/>
    </location>
</feature>
<feature type="transmembrane region" description="Helical" evidence="7">
    <location>
        <begin position="182"/>
        <end position="200"/>
    </location>
</feature>
<comment type="subcellular location">
    <subcellularLocation>
        <location evidence="1">Membrane</location>
        <topology evidence="1">Multi-pass membrane protein</topology>
    </subcellularLocation>
</comment>
<dbReference type="STRING" id="747676.F4RXR0"/>
<name>F4RXR0_MELLP</name>
<evidence type="ECO:0000313" key="8">
    <source>
        <dbReference type="EMBL" id="EGG02855.1"/>
    </source>
</evidence>
<evidence type="ECO:0000256" key="4">
    <source>
        <dbReference type="ARBA" id="ARBA00022989"/>
    </source>
</evidence>
<dbReference type="OrthoDB" id="7859621at2759"/>
<keyword evidence="9" id="KW-1185">Reference proteome</keyword>
<sequence>MIPAVSPPPSQNTIPPPSDTSVLPSTTPSNVNYVYPPLPPVDNTINGQRRPLTGYVPPAATPVPTDTKSQLKTISSHIESIIESISKPLKPHLPRFGRFLLVSTFFEDALRILSQWDDQLEYLVEEQKYSRTFGLSFLSFNIIVMVVCSILVIIKRWSWVSFPGLISVMIGQGIVYDLFTDLTFLCLNTSLLGGLLLGLSDTLEVPNQVRSFAGLPIDSSDHDAQSTHRTYLQLMGRILLIGFFVGQMILTGLRLSNEVTLLTIGIAALAIMACLLVVVGFKARGSALFLVLVSATINVMSNNWWSKPKDHPERDFRKYDFFQVLSIVGGLILLINQGPGGISVDEKRKLL</sequence>
<reference evidence="9" key="1">
    <citation type="journal article" date="2011" name="Proc. Natl. Acad. Sci. U.S.A.">
        <title>Obligate biotrophy features unraveled by the genomic analysis of rust fungi.</title>
        <authorList>
            <person name="Duplessis S."/>
            <person name="Cuomo C.A."/>
            <person name="Lin Y.-C."/>
            <person name="Aerts A."/>
            <person name="Tisserant E."/>
            <person name="Veneault-Fourrey C."/>
            <person name="Joly D.L."/>
            <person name="Hacquard S."/>
            <person name="Amselem J."/>
            <person name="Cantarel B.L."/>
            <person name="Chiu R."/>
            <person name="Coutinho P.M."/>
            <person name="Feau N."/>
            <person name="Field M."/>
            <person name="Frey P."/>
            <person name="Gelhaye E."/>
            <person name="Goldberg J."/>
            <person name="Grabherr M.G."/>
            <person name="Kodira C.D."/>
            <person name="Kohler A."/>
            <person name="Kuees U."/>
            <person name="Lindquist E.A."/>
            <person name="Lucas S.M."/>
            <person name="Mago R."/>
            <person name="Mauceli E."/>
            <person name="Morin E."/>
            <person name="Murat C."/>
            <person name="Pangilinan J.L."/>
            <person name="Park R."/>
            <person name="Pearson M."/>
            <person name="Quesneville H."/>
            <person name="Rouhier N."/>
            <person name="Sakthikumar S."/>
            <person name="Salamov A.A."/>
            <person name="Schmutz J."/>
            <person name="Selles B."/>
            <person name="Shapiro H."/>
            <person name="Tanguay P."/>
            <person name="Tuskan G.A."/>
            <person name="Henrissat B."/>
            <person name="Van de Peer Y."/>
            <person name="Rouze P."/>
            <person name="Ellis J.G."/>
            <person name="Dodds P.N."/>
            <person name="Schein J.E."/>
            <person name="Zhong S."/>
            <person name="Hamelin R.C."/>
            <person name="Grigoriev I.V."/>
            <person name="Szabo L.J."/>
            <person name="Martin F."/>
        </authorList>
    </citation>
    <scope>NUCLEOTIDE SEQUENCE [LARGE SCALE GENOMIC DNA]</scope>
    <source>
        <strain evidence="9">98AG31 / pathotype 3-4-7</strain>
    </source>
</reference>
<keyword evidence="3 7" id="KW-0812">Transmembrane</keyword>
<feature type="region of interest" description="Disordered" evidence="6">
    <location>
        <begin position="1"/>
        <end position="29"/>
    </location>
</feature>
<gene>
    <name evidence="8" type="ORF">MELLADRAFT_109819</name>
</gene>
<evidence type="ECO:0000256" key="6">
    <source>
        <dbReference type="SAM" id="MobiDB-lite"/>
    </source>
</evidence>
<evidence type="ECO:0000313" key="9">
    <source>
        <dbReference type="Proteomes" id="UP000001072"/>
    </source>
</evidence>
<dbReference type="Proteomes" id="UP000001072">
    <property type="component" value="Unassembled WGS sequence"/>
</dbReference>
<feature type="transmembrane region" description="Helical" evidence="7">
    <location>
        <begin position="287"/>
        <end position="305"/>
    </location>
</feature>
<dbReference type="KEGG" id="mlr:MELLADRAFT_109819"/>
<dbReference type="Pfam" id="PF02077">
    <property type="entry name" value="SURF4"/>
    <property type="match status" value="1"/>
</dbReference>
<dbReference type="GO" id="GO:0016020">
    <property type="term" value="C:membrane"/>
    <property type="evidence" value="ECO:0007669"/>
    <property type="project" value="UniProtKB-SubCell"/>
</dbReference>
<accession>F4RXR0</accession>
<evidence type="ECO:0000256" key="1">
    <source>
        <dbReference type="ARBA" id="ARBA00004141"/>
    </source>
</evidence>